<dbReference type="VEuPathDB" id="PiroplasmaDB:BMR1_01G01060"/>
<reference evidence="1 2" key="3">
    <citation type="journal article" date="2016" name="Sci. Rep.">
        <title>Genome-wide diversity and gene expression profiling of Babesia microti isolates identify polymorphic genes that mediate host-pathogen interactions.</title>
        <authorList>
            <person name="Silva J.C."/>
            <person name="Cornillot E."/>
            <person name="McCracken C."/>
            <person name="Usmani-Brown S."/>
            <person name="Dwivedi A."/>
            <person name="Ifeonu O.O."/>
            <person name="Crabtree J."/>
            <person name="Gotia H.T."/>
            <person name="Virji A.Z."/>
            <person name="Reynes C."/>
            <person name="Colinge J."/>
            <person name="Kumar V."/>
            <person name="Lawres L."/>
            <person name="Pazzi J.E."/>
            <person name="Pablo J.V."/>
            <person name="Hung C."/>
            <person name="Brancato J."/>
            <person name="Kumari P."/>
            <person name="Orvis J."/>
            <person name="Tretina K."/>
            <person name="Chibucos M."/>
            <person name="Ott S."/>
            <person name="Sadzewicz L."/>
            <person name="Sengamalay N."/>
            <person name="Shetty A.C."/>
            <person name="Su Q."/>
            <person name="Tallon L."/>
            <person name="Fraser C.M."/>
            <person name="Frutos R."/>
            <person name="Molina D.M."/>
            <person name="Krause P.J."/>
            <person name="Ben Mamoun C."/>
        </authorList>
    </citation>
    <scope>NUCLEOTIDE SEQUENCE [LARGE SCALE GENOMIC DNA]</scope>
    <source>
        <strain evidence="1 2">RI</strain>
    </source>
</reference>
<name>I7I7V7_BABMR</name>
<gene>
    <name evidence="1" type="ORF">BMR1_01G01060</name>
</gene>
<dbReference type="RefSeq" id="XP_012647287.1">
    <property type="nucleotide sequence ID" value="XM_012791833.1"/>
</dbReference>
<organism evidence="1 2">
    <name type="scientific">Babesia microti (strain RI)</name>
    <dbReference type="NCBI Taxonomy" id="1133968"/>
    <lineage>
        <taxon>Eukaryota</taxon>
        <taxon>Sar</taxon>
        <taxon>Alveolata</taxon>
        <taxon>Apicomplexa</taxon>
        <taxon>Aconoidasida</taxon>
        <taxon>Piroplasmida</taxon>
        <taxon>Babesiidae</taxon>
        <taxon>Babesia</taxon>
    </lineage>
</organism>
<protein>
    <submittedName>
        <fullName evidence="1">Uncharacterized protein</fullName>
    </submittedName>
</protein>
<evidence type="ECO:0000313" key="1">
    <source>
        <dbReference type="EMBL" id="CCF72678.1"/>
    </source>
</evidence>
<dbReference type="EMBL" id="FO082871">
    <property type="protein sequence ID" value="CCF72678.1"/>
    <property type="molecule type" value="Genomic_DNA"/>
</dbReference>
<proteinExistence type="predicted"/>
<dbReference type="Proteomes" id="UP000002899">
    <property type="component" value="Chromosome I"/>
</dbReference>
<keyword evidence="2" id="KW-1185">Reference proteome</keyword>
<dbReference type="KEGG" id="bmic:BMR1_01G01060"/>
<dbReference type="OrthoDB" id="364025at2759"/>
<sequence length="716" mass="81565">MDDIFQNVHFESINVVIGNDLPDYSPLILDLSGRCHNFVTPYTESKESVFWANLKCEKDVRVDRGISRDSSIHVPSCATLHIGDYSIDGERSDFDGYSIAFLRRCYGNDNSKLQLIGIANSCLKFAGRPLFGDVSNIEDGTVFKLYSSSDLLSTNLPWCCLHLEKKLIPFFKQAIRDNTLTIRQQIQISSNSKFRNAMIMICGDETFFVYRSALNGTFMLIGYQEHETVIPIYAVCRSILHINKATVNLQFLNNLVVSRALSLELFLSSCLASKAQVMSHISNSFTPLEMIWNDECNVILVDPDNSCGLQLALVATRKIGPMFTIDSLKKFGIVSNKYDFHYSILALKRLAKLTIIEGGTCNPINDAKILHKLSQNGYKNVHVEIDLYLLHLNLCKWLLSHDTITYSNLSRAVDLILFQSISGKNLQTMIDCILRDNNRCCEDLHYRLKCERCLYICLLEYYYGGGLTVGSFAAKMSAKRVTNLVTTSMSEILEKLKTLEIDSVRSAIFRQVKCFNYLAYQYHTRGFPEIRLSVYQGQEDISFNQLISQLYSPMSCHVSFLADTVDYGSYGGEISFKIIPWQMQFWILRDCLSYLFELKRDWLLERMQRVLYMFFNVQWECRGGCDIERLKGVNWKTLGLDILTGPPTGHTRATLKMFTSSSNYATGEQDLLSSARDLDNFIDLVDNSGNRTVCPFATEWEYLITNANVPIGAIKY</sequence>
<reference evidence="1 2" key="2">
    <citation type="journal article" date="2013" name="PLoS ONE">
        <title>Whole genome mapping and re-organization of the nuclear and mitochondrial genomes of Babesia microti isolates.</title>
        <authorList>
            <person name="Cornillot E."/>
            <person name="Dassouli A."/>
            <person name="Garg A."/>
            <person name="Pachikara N."/>
            <person name="Randazzo S."/>
            <person name="Depoix D."/>
            <person name="Carcy B."/>
            <person name="Delbecq S."/>
            <person name="Frutos R."/>
            <person name="Silva J.C."/>
            <person name="Sutton R."/>
            <person name="Krause P.J."/>
            <person name="Mamoun C.B."/>
        </authorList>
    </citation>
    <scope>NUCLEOTIDE SEQUENCE [LARGE SCALE GENOMIC DNA]</scope>
    <source>
        <strain evidence="1 2">RI</strain>
    </source>
</reference>
<accession>I7I7V7</accession>
<reference evidence="1 2" key="1">
    <citation type="journal article" date="2012" name="Nucleic Acids Res.">
        <title>Sequencing of the smallest Apicomplexan genome from the human pathogen Babesia microti.</title>
        <authorList>
            <person name="Cornillot E."/>
            <person name="Hadj-Kaddour K."/>
            <person name="Dassouli A."/>
            <person name="Noel B."/>
            <person name="Ranwez V."/>
            <person name="Vacherie B."/>
            <person name="Augagneur Y."/>
            <person name="Bres V."/>
            <person name="Duclos A."/>
            <person name="Randazzo S."/>
            <person name="Carcy B."/>
            <person name="Debierre-Grockiego F."/>
            <person name="Delbecq S."/>
            <person name="Moubri-Menage K."/>
            <person name="Shams-Eldin H."/>
            <person name="Usmani-Brown S."/>
            <person name="Bringaud F."/>
            <person name="Wincker P."/>
            <person name="Vivares C.P."/>
            <person name="Schwarz R.T."/>
            <person name="Schetters T.P."/>
            <person name="Krause P.J."/>
            <person name="Gorenflot A."/>
            <person name="Berry V."/>
            <person name="Barbe V."/>
            <person name="Ben Mamoun C."/>
        </authorList>
    </citation>
    <scope>NUCLEOTIDE SEQUENCE [LARGE SCALE GENOMIC DNA]</scope>
    <source>
        <strain evidence="1 2">RI</strain>
    </source>
</reference>
<evidence type="ECO:0000313" key="2">
    <source>
        <dbReference type="Proteomes" id="UP000002899"/>
    </source>
</evidence>
<dbReference type="GeneID" id="24423290"/>
<dbReference type="AlphaFoldDB" id="I7I7V7"/>